<dbReference type="Proteomes" id="UP001432180">
    <property type="component" value="Chromosome"/>
</dbReference>
<proteinExistence type="predicted"/>
<dbReference type="GO" id="GO:0047348">
    <property type="term" value="F:glycerol-3-phosphate cytidylyltransferase activity"/>
    <property type="evidence" value="ECO:0007669"/>
    <property type="project" value="UniProtKB-EC"/>
</dbReference>
<keyword evidence="1 4" id="KW-0808">Transferase</keyword>
<dbReference type="PANTHER" id="PTHR43793">
    <property type="entry name" value="FAD SYNTHASE"/>
    <property type="match status" value="1"/>
</dbReference>
<dbReference type="PANTHER" id="PTHR43793:SF1">
    <property type="entry name" value="FAD SYNTHASE"/>
    <property type="match status" value="1"/>
</dbReference>
<keyword evidence="2 4" id="KW-0548">Nucleotidyltransferase</keyword>
<dbReference type="Gene3D" id="3.40.50.620">
    <property type="entry name" value="HUPs"/>
    <property type="match status" value="1"/>
</dbReference>
<gene>
    <name evidence="4" type="primary">tagD_2</name>
    <name evidence="4" type="ORF">Thiowin_04685</name>
</gene>
<accession>A0ABZ0SG87</accession>
<dbReference type="InterPro" id="IPR004821">
    <property type="entry name" value="Cyt_trans-like"/>
</dbReference>
<dbReference type="NCBIfam" id="TIGR00125">
    <property type="entry name" value="cyt_tran_rel"/>
    <property type="match status" value="1"/>
</dbReference>
<evidence type="ECO:0000259" key="3">
    <source>
        <dbReference type="Pfam" id="PF01467"/>
    </source>
</evidence>
<evidence type="ECO:0000256" key="1">
    <source>
        <dbReference type="ARBA" id="ARBA00022679"/>
    </source>
</evidence>
<sequence>MLIGGTIGVFDLLHVGHLRFLQAARQRCDRLQVGVGADDLLARTKRRPVIDEHQRLELLAGLRCVDAVCRFDIGLDQTAASAEWIAAWGIERLFVSDDWRGSARWQRLEPLLAQRGIGCLWLPYTAGISTSLIRQRIAEPEPDAR</sequence>
<dbReference type="EMBL" id="CP121472">
    <property type="protein sequence ID" value="WPL19552.1"/>
    <property type="molecule type" value="Genomic_DNA"/>
</dbReference>
<evidence type="ECO:0000313" key="5">
    <source>
        <dbReference type="Proteomes" id="UP001432180"/>
    </source>
</evidence>
<dbReference type="Pfam" id="PF01467">
    <property type="entry name" value="CTP_transf_like"/>
    <property type="match status" value="1"/>
</dbReference>
<dbReference type="InterPro" id="IPR014729">
    <property type="entry name" value="Rossmann-like_a/b/a_fold"/>
</dbReference>
<dbReference type="InterPro" id="IPR050385">
    <property type="entry name" value="Archaeal_FAD_synthase"/>
</dbReference>
<dbReference type="RefSeq" id="WP_328985294.1">
    <property type="nucleotide sequence ID" value="NZ_CP121472.1"/>
</dbReference>
<reference evidence="4 5" key="1">
    <citation type="journal article" date="2023" name="Microorganisms">
        <title>Thiorhodovibrio frisius and Trv. litoralis spp. nov., Two Novel Members from a Clade of Fastidious Purple Sulfur Bacteria That Exhibit Unique Red-Shifted Light-Harvesting Capabilities.</title>
        <authorList>
            <person name="Methner A."/>
            <person name="Kuzyk S.B."/>
            <person name="Petersen J."/>
            <person name="Bauer S."/>
            <person name="Brinkmann H."/>
            <person name="Sichau K."/>
            <person name="Wanner G."/>
            <person name="Wolf J."/>
            <person name="Neumann-Schaal M."/>
            <person name="Henke P."/>
            <person name="Tank M."/>
            <person name="Sproer C."/>
            <person name="Bunk B."/>
            <person name="Overmann J."/>
        </authorList>
    </citation>
    <scope>NUCLEOTIDE SEQUENCE [LARGE SCALE GENOMIC DNA]</scope>
    <source>
        <strain evidence="4 5">DSM 6702</strain>
    </source>
</reference>
<dbReference type="EC" id="2.7.7.39" evidence="4"/>
<feature type="domain" description="Cytidyltransferase-like" evidence="3">
    <location>
        <begin position="7"/>
        <end position="136"/>
    </location>
</feature>
<evidence type="ECO:0000313" key="4">
    <source>
        <dbReference type="EMBL" id="WPL19552.1"/>
    </source>
</evidence>
<keyword evidence="5" id="KW-1185">Reference proteome</keyword>
<protein>
    <submittedName>
        <fullName evidence="4">Glycerol-3-phosphate cytidylyltransferase</fullName>
        <ecNumber evidence="4">2.7.7.39</ecNumber>
    </submittedName>
</protein>
<name>A0ABZ0SG87_9GAMM</name>
<dbReference type="SUPFAM" id="SSF52374">
    <property type="entry name" value="Nucleotidylyl transferase"/>
    <property type="match status" value="1"/>
</dbReference>
<evidence type="ECO:0000256" key="2">
    <source>
        <dbReference type="ARBA" id="ARBA00022695"/>
    </source>
</evidence>
<organism evidence="4 5">
    <name type="scientific">Thiorhodovibrio winogradskyi</name>
    <dbReference type="NCBI Taxonomy" id="77007"/>
    <lineage>
        <taxon>Bacteria</taxon>
        <taxon>Pseudomonadati</taxon>
        <taxon>Pseudomonadota</taxon>
        <taxon>Gammaproteobacteria</taxon>
        <taxon>Chromatiales</taxon>
        <taxon>Chromatiaceae</taxon>
        <taxon>Thiorhodovibrio</taxon>
    </lineage>
</organism>